<gene>
    <name evidence="3" type="ORF">MXD59_21350</name>
</gene>
<feature type="compositionally biased region" description="Low complexity" evidence="1">
    <location>
        <begin position="269"/>
        <end position="283"/>
    </location>
</feature>
<keyword evidence="2" id="KW-0812">Transmembrane</keyword>
<sequence length="384" mass="39156">MHRSTTPRVTAEEFIGAHGAYHDVASFACLGLMGCISLSVITGLFSGEPGQALARLPRDVVVAILSILGFPWAVSKGVEVSDVLATWMLPPSKFRPDDLAGAILPYAVTPGANIGVLILNQFVLFAVMVISLELVVRTALVYVTVALAPLSFMTMTTASGRGAARKAVEMVVAIVMIKPAIFLALRVGVDLAKINGNPSPASGDDWAGILLGLAIAGIAAFMPWIVWRMIPSMEQAVIAQGLSRAPFRAGMQAMQTAYFGSALGSSLSRMGGRGAATPGSSSQTGGGGLGPSRRLATATAGTAGGERPMGGRSTGPAARSGQSSGPRSAAPEGEGVGQGRRSPGSGTRTLVDPSPSPGSSSSGPSPPPRRPRPPRPSRPPGGLS</sequence>
<accession>A0ABT0K3D0</accession>
<evidence type="ECO:0008006" key="5">
    <source>
        <dbReference type="Google" id="ProtNLM"/>
    </source>
</evidence>
<evidence type="ECO:0000313" key="4">
    <source>
        <dbReference type="Proteomes" id="UP001201873"/>
    </source>
</evidence>
<feature type="transmembrane region" description="Helical" evidence="2">
    <location>
        <begin position="167"/>
        <end position="186"/>
    </location>
</feature>
<keyword evidence="2" id="KW-0472">Membrane</keyword>
<name>A0ABT0K3D0_9ACTN</name>
<evidence type="ECO:0000313" key="3">
    <source>
        <dbReference type="EMBL" id="MCK9878285.1"/>
    </source>
</evidence>
<evidence type="ECO:0000256" key="2">
    <source>
        <dbReference type="SAM" id="Phobius"/>
    </source>
</evidence>
<dbReference type="EMBL" id="JALKFT010000030">
    <property type="protein sequence ID" value="MCK9878285.1"/>
    <property type="molecule type" value="Genomic_DNA"/>
</dbReference>
<evidence type="ECO:0000256" key="1">
    <source>
        <dbReference type="SAM" id="MobiDB-lite"/>
    </source>
</evidence>
<reference evidence="3 4" key="1">
    <citation type="submission" date="2022-04" db="EMBL/GenBank/DDBJ databases">
        <title>Genome diversity in the genus Frankia.</title>
        <authorList>
            <person name="Carlos-Shanley C."/>
            <person name="Hahn D."/>
        </authorList>
    </citation>
    <scope>NUCLEOTIDE SEQUENCE [LARGE SCALE GENOMIC DNA]</scope>
    <source>
        <strain evidence="3 4">Ag45/Mut15</strain>
    </source>
</reference>
<organism evidence="3 4">
    <name type="scientific">Frankia umida</name>
    <dbReference type="NCBI Taxonomy" id="573489"/>
    <lineage>
        <taxon>Bacteria</taxon>
        <taxon>Bacillati</taxon>
        <taxon>Actinomycetota</taxon>
        <taxon>Actinomycetes</taxon>
        <taxon>Frankiales</taxon>
        <taxon>Frankiaceae</taxon>
        <taxon>Frankia</taxon>
    </lineage>
</organism>
<keyword evidence="2" id="KW-1133">Transmembrane helix</keyword>
<feature type="region of interest" description="Disordered" evidence="1">
    <location>
        <begin position="269"/>
        <end position="384"/>
    </location>
</feature>
<dbReference type="RefSeq" id="WP_248826412.1">
    <property type="nucleotide sequence ID" value="NZ_JALKFT010000030.1"/>
</dbReference>
<protein>
    <recommendedName>
        <fullName evidence="5">TrbL/VirB6 plasmid conjugal transfer protein</fullName>
    </recommendedName>
</protein>
<feature type="compositionally biased region" description="Low complexity" evidence="1">
    <location>
        <begin position="291"/>
        <end position="301"/>
    </location>
</feature>
<keyword evidence="4" id="KW-1185">Reference proteome</keyword>
<comment type="caution">
    <text evidence="3">The sequence shown here is derived from an EMBL/GenBank/DDBJ whole genome shotgun (WGS) entry which is preliminary data.</text>
</comment>
<feature type="transmembrane region" description="Helical" evidence="2">
    <location>
        <begin position="24"/>
        <end position="44"/>
    </location>
</feature>
<dbReference type="Proteomes" id="UP001201873">
    <property type="component" value="Unassembled WGS sequence"/>
</dbReference>
<feature type="transmembrane region" description="Helical" evidence="2">
    <location>
        <begin position="206"/>
        <end position="227"/>
    </location>
</feature>
<dbReference type="Pfam" id="PF19590">
    <property type="entry name" value="TrbL_3"/>
    <property type="match status" value="1"/>
</dbReference>
<dbReference type="InterPro" id="IPR045782">
    <property type="entry name" value="TrbL_3"/>
</dbReference>
<dbReference type="PROSITE" id="PS51257">
    <property type="entry name" value="PROKAR_LIPOPROTEIN"/>
    <property type="match status" value="1"/>
</dbReference>
<proteinExistence type="predicted"/>
<feature type="transmembrane region" description="Helical" evidence="2">
    <location>
        <begin position="56"/>
        <end position="74"/>
    </location>
</feature>